<dbReference type="EMBL" id="HBIP01033553">
    <property type="protein sequence ID" value="CAE0505408.1"/>
    <property type="molecule type" value="Transcribed_RNA"/>
</dbReference>
<evidence type="ECO:0000313" key="2">
    <source>
        <dbReference type="EMBL" id="CAE0505408.1"/>
    </source>
</evidence>
<protein>
    <recommendedName>
        <fullName evidence="3">PI3K/PI4K catalytic domain-containing protein</fullName>
    </recommendedName>
</protein>
<sequence length="414" mass="46542">MQGHDINISGIAPGMNVGADRAHLPNCSVCWGCTHTLHNMAKGTTMLGSYYAHEPGGSPSWLFRVATNRTRSGSAVVKMWCVPVRKPLQSGLGRCNPPLVYAQIKLLLAQHKLTNECGLSDIVPKLWVEPVSGVIPGHGFRVNWLGLWADIADGVSIENIKESGKPHMDPDVMLDIFQNKLNHTEVKLAALFDLFTSQCDRHQQNYFLNEHGKLWAIDNDQVYSTAWRHCGFDSLVLPTTQKFMINHLGWGYVMKFPFENPPKTWMHDQHLLSLFDYRCHTGNRNGTIGFNFPPAMRQCMQRLSSLDPPQITNLYGFPDVRLAEAFRNRSVDFLTKGFEWTLLHGEPTNSPPHRYKIAPRCCSLARIPHSRRFKCEQPEGPKMHQLPYGNPSTGGPWRGPPGLDTGSYEGGTVF</sequence>
<evidence type="ECO:0008006" key="3">
    <source>
        <dbReference type="Google" id="ProtNLM"/>
    </source>
</evidence>
<proteinExistence type="predicted"/>
<gene>
    <name evidence="2" type="ORF">DTER00134_LOCUS20481</name>
</gene>
<accession>A0A7S3VTC7</accession>
<evidence type="ECO:0000256" key="1">
    <source>
        <dbReference type="SAM" id="MobiDB-lite"/>
    </source>
</evidence>
<reference evidence="2" key="1">
    <citation type="submission" date="2021-01" db="EMBL/GenBank/DDBJ databases">
        <authorList>
            <person name="Corre E."/>
            <person name="Pelletier E."/>
            <person name="Niang G."/>
            <person name="Scheremetjew M."/>
            <person name="Finn R."/>
            <person name="Kale V."/>
            <person name="Holt S."/>
            <person name="Cochrane G."/>
            <person name="Meng A."/>
            <person name="Brown T."/>
            <person name="Cohen L."/>
        </authorList>
    </citation>
    <scope>NUCLEOTIDE SEQUENCE</scope>
    <source>
        <strain evidence="2">CCMP1320</strain>
    </source>
</reference>
<organism evidence="2">
    <name type="scientific">Dunaliella tertiolecta</name>
    <name type="common">Green alga</name>
    <dbReference type="NCBI Taxonomy" id="3047"/>
    <lineage>
        <taxon>Eukaryota</taxon>
        <taxon>Viridiplantae</taxon>
        <taxon>Chlorophyta</taxon>
        <taxon>core chlorophytes</taxon>
        <taxon>Chlorophyceae</taxon>
        <taxon>CS clade</taxon>
        <taxon>Chlamydomonadales</taxon>
        <taxon>Dunaliellaceae</taxon>
        <taxon>Dunaliella</taxon>
    </lineage>
</organism>
<dbReference type="AlphaFoldDB" id="A0A7S3VTC7"/>
<feature type="region of interest" description="Disordered" evidence="1">
    <location>
        <begin position="378"/>
        <end position="414"/>
    </location>
</feature>
<name>A0A7S3VTC7_DUNTE</name>